<keyword evidence="1" id="KW-0723">Serine/threonine-protein kinase</keyword>
<comment type="caution">
    <text evidence="8">The sequence shown here is derived from an EMBL/GenBank/DDBJ whole genome shotgun (WGS) entry which is preliminary data.</text>
</comment>
<dbReference type="PANTHER" id="PTHR22974">
    <property type="entry name" value="MIXED LINEAGE PROTEIN KINASE"/>
    <property type="match status" value="1"/>
</dbReference>
<evidence type="ECO:0000256" key="2">
    <source>
        <dbReference type="ARBA" id="ARBA00022679"/>
    </source>
</evidence>
<dbReference type="PROSITE" id="PS00107">
    <property type="entry name" value="PROTEIN_KINASE_ATP"/>
    <property type="match status" value="1"/>
</dbReference>
<keyword evidence="9" id="KW-1185">Reference proteome</keyword>
<keyword evidence="4 8" id="KW-0418">Kinase</keyword>
<organism evidence="8 9">
    <name type="scientific">Platanthera guangdongensis</name>
    <dbReference type="NCBI Taxonomy" id="2320717"/>
    <lineage>
        <taxon>Eukaryota</taxon>
        <taxon>Viridiplantae</taxon>
        <taxon>Streptophyta</taxon>
        <taxon>Embryophyta</taxon>
        <taxon>Tracheophyta</taxon>
        <taxon>Spermatophyta</taxon>
        <taxon>Magnoliopsida</taxon>
        <taxon>Liliopsida</taxon>
        <taxon>Asparagales</taxon>
        <taxon>Orchidaceae</taxon>
        <taxon>Orchidoideae</taxon>
        <taxon>Orchideae</taxon>
        <taxon>Orchidinae</taxon>
        <taxon>Platanthera</taxon>
    </lineage>
</organism>
<dbReference type="PANTHER" id="PTHR22974:SF23">
    <property type="entry name" value="TOUSLED-LIKE KINASE, ISOFORM G"/>
    <property type="match status" value="1"/>
</dbReference>
<keyword evidence="3 6" id="KW-0547">Nucleotide-binding</keyword>
<dbReference type="GO" id="GO:0016301">
    <property type="term" value="F:kinase activity"/>
    <property type="evidence" value="ECO:0007669"/>
    <property type="project" value="UniProtKB-KW"/>
</dbReference>
<dbReference type="Pfam" id="PF00069">
    <property type="entry name" value="Pkinase"/>
    <property type="match status" value="1"/>
</dbReference>
<dbReference type="InterPro" id="IPR000719">
    <property type="entry name" value="Prot_kinase_dom"/>
</dbReference>
<dbReference type="EMBL" id="JBBWWR010000019">
    <property type="protein sequence ID" value="KAK8941884.1"/>
    <property type="molecule type" value="Genomic_DNA"/>
</dbReference>
<dbReference type="Gene3D" id="1.10.510.10">
    <property type="entry name" value="Transferase(Phosphotransferase) domain 1"/>
    <property type="match status" value="1"/>
</dbReference>
<reference evidence="8 9" key="1">
    <citation type="journal article" date="2022" name="Nat. Plants">
        <title>Genomes of leafy and leafless Platanthera orchids illuminate the evolution of mycoheterotrophy.</title>
        <authorList>
            <person name="Li M.H."/>
            <person name="Liu K.W."/>
            <person name="Li Z."/>
            <person name="Lu H.C."/>
            <person name="Ye Q.L."/>
            <person name="Zhang D."/>
            <person name="Wang J.Y."/>
            <person name="Li Y.F."/>
            <person name="Zhong Z.M."/>
            <person name="Liu X."/>
            <person name="Yu X."/>
            <person name="Liu D.K."/>
            <person name="Tu X.D."/>
            <person name="Liu B."/>
            <person name="Hao Y."/>
            <person name="Liao X.Y."/>
            <person name="Jiang Y.T."/>
            <person name="Sun W.H."/>
            <person name="Chen J."/>
            <person name="Chen Y.Q."/>
            <person name="Ai Y."/>
            <person name="Zhai J.W."/>
            <person name="Wu S.S."/>
            <person name="Zhou Z."/>
            <person name="Hsiao Y.Y."/>
            <person name="Wu W.L."/>
            <person name="Chen Y.Y."/>
            <person name="Lin Y.F."/>
            <person name="Hsu J.L."/>
            <person name="Li C.Y."/>
            <person name="Wang Z.W."/>
            <person name="Zhao X."/>
            <person name="Zhong W.Y."/>
            <person name="Ma X.K."/>
            <person name="Ma L."/>
            <person name="Huang J."/>
            <person name="Chen G.Z."/>
            <person name="Huang M.Z."/>
            <person name="Huang L."/>
            <person name="Peng D.H."/>
            <person name="Luo Y.B."/>
            <person name="Zou S.Q."/>
            <person name="Chen S.P."/>
            <person name="Lan S."/>
            <person name="Tsai W.C."/>
            <person name="Van de Peer Y."/>
            <person name="Liu Z.J."/>
        </authorList>
    </citation>
    <scope>NUCLEOTIDE SEQUENCE [LARGE SCALE GENOMIC DNA]</scope>
    <source>
        <strain evidence="8">Lor288</strain>
    </source>
</reference>
<accession>A0ABR2LI88</accession>
<dbReference type="PROSITE" id="PS50011">
    <property type="entry name" value="PROTEIN_KINASE_DOM"/>
    <property type="match status" value="1"/>
</dbReference>
<dbReference type="PROSITE" id="PS00108">
    <property type="entry name" value="PROTEIN_KINASE_ST"/>
    <property type="match status" value="1"/>
</dbReference>
<evidence type="ECO:0000256" key="3">
    <source>
        <dbReference type="ARBA" id="ARBA00022741"/>
    </source>
</evidence>
<evidence type="ECO:0000256" key="5">
    <source>
        <dbReference type="ARBA" id="ARBA00022840"/>
    </source>
</evidence>
<evidence type="ECO:0000313" key="8">
    <source>
        <dbReference type="EMBL" id="KAK8941884.1"/>
    </source>
</evidence>
<evidence type="ECO:0000256" key="4">
    <source>
        <dbReference type="ARBA" id="ARBA00022777"/>
    </source>
</evidence>
<keyword evidence="2" id="KW-0808">Transferase</keyword>
<keyword evidence="5 6" id="KW-0067">ATP-binding</keyword>
<evidence type="ECO:0000256" key="6">
    <source>
        <dbReference type="PROSITE-ProRule" id="PRU10141"/>
    </source>
</evidence>
<name>A0ABR2LI88_9ASPA</name>
<dbReference type="SMART" id="SM00220">
    <property type="entry name" value="S_TKc"/>
    <property type="match status" value="1"/>
</dbReference>
<feature type="binding site" evidence="6">
    <location>
        <position position="499"/>
    </location>
    <ligand>
        <name>ATP</name>
        <dbReference type="ChEBI" id="CHEBI:30616"/>
    </ligand>
</feature>
<proteinExistence type="predicted"/>
<sequence length="748" mass="84392">MRISHFRRIHFCANLAGPLLSFARHSRRPLLLSFPRARAVDYPNPQAERTEGAPELGLKSTILSRNWNGRRRRRGAGSTTSDYLIVGWSSRQELFECIWGGRYFTRNRRRAVETPKVESDRAEAGVSPVIHGERFDRSPVILLGEGSDGGKGAAWWLAAAKRGREIVGSEARGDTSKDSGSRLQLQARKSIVEMAIVVDRDATTGMKGRAYDRLQRFLNLVSQRGGESLGCGLEKNGELRCCGQAKRRRRRGGFRELSSPVSASRVLSSANSRLTPSVTSREICKHGITINPAGSHTPVEQFPVASSSPRLDRNPFSSSRPLTLATLHSVLQPISCVLPIQRPASRLAHFPSLLPFLSCYPSRVPTQPSSSTATTRNFLYYPSSSGLNPVVEPPYNNHTSPFSESDSLIHHLMEPRLPLLPALRCFEEENLRRERERCDLEKGRLIREMKRVRDEDGSRFNNFPILNHRYALLNLLGKGGFSEVFKAYDFMENRYVACKLHSLNAQWSEEKKQSYIRHAIREYDIHKTLVHAHIVHLWDIFEIDHNTFCTVLEYCSGKDLDAILKATPVLPEKEARIIIVQIFQGLVYLNKRPQKIIHFDLKPGNVLFDEIGVVKVTDFGLSKIVEDDVGSQGMELTSQGAGTYWYLPPECFELSKIPLISSKVDVWSAGVMLYQMLFGKRPFGHDQSQGTILREDTIINAHKVDFPLKPAVSNEAKELIRRCLTHNQAERPDVLTVAQDPYLSYSKK</sequence>
<dbReference type="InterPro" id="IPR008271">
    <property type="entry name" value="Ser/Thr_kinase_AS"/>
</dbReference>
<dbReference type="InterPro" id="IPR011009">
    <property type="entry name" value="Kinase-like_dom_sf"/>
</dbReference>
<evidence type="ECO:0000313" key="9">
    <source>
        <dbReference type="Proteomes" id="UP001412067"/>
    </source>
</evidence>
<protein>
    <submittedName>
        <fullName evidence="8">Serine/threonine-protein kinase TOUSLED</fullName>
    </submittedName>
</protein>
<dbReference type="SUPFAM" id="SSF56112">
    <property type="entry name" value="Protein kinase-like (PK-like)"/>
    <property type="match status" value="1"/>
</dbReference>
<evidence type="ECO:0000256" key="1">
    <source>
        <dbReference type="ARBA" id="ARBA00022527"/>
    </source>
</evidence>
<feature type="domain" description="Protein kinase" evidence="7">
    <location>
        <begin position="470"/>
        <end position="743"/>
    </location>
</feature>
<evidence type="ECO:0000259" key="7">
    <source>
        <dbReference type="PROSITE" id="PS50011"/>
    </source>
</evidence>
<dbReference type="Proteomes" id="UP001412067">
    <property type="component" value="Unassembled WGS sequence"/>
</dbReference>
<dbReference type="CDD" id="cd13990">
    <property type="entry name" value="STKc_TLK"/>
    <property type="match status" value="1"/>
</dbReference>
<dbReference type="InterPro" id="IPR017441">
    <property type="entry name" value="Protein_kinase_ATP_BS"/>
</dbReference>
<gene>
    <name evidence="8" type="primary">TOUSLED</name>
    <name evidence="8" type="ORF">KSP40_PGU016067</name>
</gene>